<feature type="domain" description="Transcription factor CBF/NF-Y/archaeal histone" evidence="2">
    <location>
        <begin position="81"/>
        <end position="128"/>
    </location>
</feature>
<sequence length="141" mass="16051">MTNLCNKKKKVIPSIQRPPPTSTAENNSIATTFDRRKLRDRKERVLIIDPPKDAIMMNKRSVESFGIPMRETGSLPDGNDAIYVVEDACELAMQKLRMNVSRIISEVFEQCAKAGKKTLHAEDVQHVLPSRCFRKVYGFDQ</sequence>
<dbReference type="WBParaSite" id="ACOC_0000249601-mRNA-1">
    <property type="protein sequence ID" value="ACOC_0000249601-mRNA-1"/>
    <property type="gene ID" value="ACOC_0000249601"/>
</dbReference>
<dbReference type="EMBL" id="UYYA01000512">
    <property type="protein sequence ID" value="VDM54082.1"/>
    <property type="molecule type" value="Genomic_DNA"/>
</dbReference>
<feature type="region of interest" description="Disordered" evidence="1">
    <location>
        <begin position="1"/>
        <end position="27"/>
    </location>
</feature>
<evidence type="ECO:0000256" key="1">
    <source>
        <dbReference type="SAM" id="MobiDB-lite"/>
    </source>
</evidence>
<feature type="compositionally biased region" description="Basic residues" evidence="1">
    <location>
        <begin position="1"/>
        <end position="11"/>
    </location>
</feature>
<evidence type="ECO:0000313" key="5">
    <source>
        <dbReference type="WBParaSite" id="ACOC_0000249601-mRNA-1"/>
    </source>
</evidence>
<accession>A0A0R3PEJ3</accession>
<evidence type="ECO:0000313" key="4">
    <source>
        <dbReference type="Proteomes" id="UP000267027"/>
    </source>
</evidence>
<reference evidence="3 4" key="2">
    <citation type="submission" date="2018-11" db="EMBL/GenBank/DDBJ databases">
        <authorList>
            <consortium name="Pathogen Informatics"/>
        </authorList>
    </citation>
    <scope>NUCLEOTIDE SEQUENCE [LARGE SCALE GENOMIC DNA]</scope>
    <source>
        <strain evidence="3 4">Costa Rica</strain>
    </source>
</reference>
<dbReference type="InterPro" id="IPR003958">
    <property type="entry name" value="CBFA_NFYB_domain"/>
</dbReference>
<dbReference type="SUPFAM" id="SSF47113">
    <property type="entry name" value="Histone-fold"/>
    <property type="match status" value="1"/>
</dbReference>
<gene>
    <name evidence="3" type="ORF">ACOC_LOCUS2497</name>
</gene>
<name>A0A0R3PEJ3_ANGCS</name>
<evidence type="ECO:0000313" key="3">
    <source>
        <dbReference type="EMBL" id="VDM54082.1"/>
    </source>
</evidence>
<keyword evidence="4" id="KW-1185">Reference proteome</keyword>
<organism evidence="5">
    <name type="scientific">Angiostrongylus costaricensis</name>
    <name type="common">Nematode worm</name>
    <dbReference type="NCBI Taxonomy" id="334426"/>
    <lineage>
        <taxon>Eukaryota</taxon>
        <taxon>Metazoa</taxon>
        <taxon>Ecdysozoa</taxon>
        <taxon>Nematoda</taxon>
        <taxon>Chromadorea</taxon>
        <taxon>Rhabditida</taxon>
        <taxon>Rhabditina</taxon>
        <taxon>Rhabditomorpha</taxon>
        <taxon>Strongyloidea</taxon>
        <taxon>Metastrongylidae</taxon>
        <taxon>Angiostrongylus</taxon>
    </lineage>
</organism>
<dbReference type="Proteomes" id="UP000267027">
    <property type="component" value="Unassembled WGS sequence"/>
</dbReference>
<dbReference type="GO" id="GO:0046982">
    <property type="term" value="F:protein heterodimerization activity"/>
    <property type="evidence" value="ECO:0007669"/>
    <property type="project" value="InterPro"/>
</dbReference>
<dbReference type="Pfam" id="PF00808">
    <property type="entry name" value="CBFD_NFYB_HMF"/>
    <property type="match status" value="1"/>
</dbReference>
<evidence type="ECO:0000259" key="2">
    <source>
        <dbReference type="Pfam" id="PF00808"/>
    </source>
</evidence>
<reference evidence="5" key="1">
    <citation type="submission" date="2017-02" db="UniProtKB">
        <authorList>
            <consortium name="WormBaseParasite"/>
        </authorList>
    </citation>
    <scope>IDENTIFICATION</scope>
</reference>
<dbReference type="InterPro" id="IPR009072">
    <property type="entry name" value="Histone-fold"/>
</dbReference>
<proteinExistence type="predicted"/>
<protein>
    <submittedName>
        <fullName evidence="5">CBFD_NFYB_HMF domain-containing protein</fullName>
    </submittedName>
</protein>
<dbReference type="AlphaFoldDB" id="A0A0R3PEJ3"/>